<sequence>MHEKSAASYVLEICRSRGRQFSLRDIVSRIHELHPELTEEFPSVWGDLVRRKKVRVCYTGDTLLYEVVMTSHGHHPHHKQH</sequence>
<evidence type="ECO:0000313" key="2">
    <source>
        <dbReference type="Proteomes" id="UP000253426"/>
    </source>
</evidence>
<accession>A0A366HT49</accession>
<proteinExistence type="predicted"/>
<dbReference type="AlphaFoldDB" id="A0A366HT49"/>
<protein>
    <submittedName>
        <fullName evidence="1">Uncharacterized protein</fullName>
    </submittedName>
</protein>
<name>A0A366HT49_9BACT</name>
<reference evidence="1 2" key="1">
    <citation type="submission" date="2018-06" db="EMBL/GenBank/DDBJ databases">
        <title>Genomic Encyclopedia of Type Strains, Phase IV (KMG-IV): sequencing the most valuable type-strain genomes for metagenomic binning, comparative biology and taxonomic classification.</title>
        <authorList>
            <person name="Goeker M."/>
        </authorList>
    </citation>
    <scope>NUCLEOTIDE SEQUENCE [LARGE SCALE GENOMIC DNA]</scope>
    <source>
        <strain evidence="1 2">DSM 25532</strain>
    </source>
</reference>
<keyword evidence="2" id="KW-1185">Reference proteome</keyword>
<gene>
    <name evidence="1" type="ORF">DES53_102820</name>
</gene>
<comment type="caution">
    <text evidence="1">The sequence shown here is derived from an EMBL/GenBank/DDBJ whole genome shotgun (WGS) entry which is preliminary data.</text>
</comment>
<dbReference type="Proteomes" id="UP000253426">
    <property type="component" value="Unassembled WGS sequence"/>
</dbReference>
<dbReference type="RefSeq" id="WP_147263304.1">
    <property type="nucleotide sequence ID" value="NZ_QNRR01000002.1"/>
</dbReference>
<evidence type="ECO:0000313" key="1">
    <source>
        <dbReference type="EMBL" id="RBP46429.1"/>
    </source>
</evidence>
<dbReference type="EMBL" id="QNRR01000002">
    <property type="protein sequence ID" value="RBP46429.1"/>
    <property type="molecule type" value="Genomic_DNA"/>
</dbReference>
<organism evidence="1 2">
    <name type="scientific">Roseimicrobium gellanilyticum</name>
    <dbReference type="NCBI Taxonomy" id="748857"/>
    <lineage>
        <taxon>Bacteria</taxon>
        <taxon>Pseudomonadati</taxon>
        <taxon>Verrucomicrobiota</taxon>
        <taxon>Verrucomicrobiia</taxon>
        <taxon>Verrucomicrobiales</taxon>
        <taxon>Verrucomicrobiaceae</taxon>
        <taxon>Roseimicrobium</taxon>
    </lineage>
</organism>